<dbReference type="Proteomes" id="UP000254060">
    <property type="component" value="Unassembled WGS sequence"/>
</dbReference>
<dbReference type="InterPro" id="IPR020138">
    <property type="entry name" value="Uncharacterised_YqzF"/>
</dbReference>
<reference evidence="2 3" key="1">
    <citation type="submission" date="2018-06" db="EMBL/GenBank/DDBJ databases">
        <authorList>
            <consortium name="Pathogen Informatics"/>
            <person name="Doyle S."/>
        </authorList>
    </citation>
    <scope>NUCLEOTIDE SEQUENCE [LARGE SCALE GENOMIC DNA]</scope>
    <source>
        <strain evidence="2 3">NCTC13163</strain>
    </source>
</reference>
<dbReference type="STRING" id="1397694.GCA_000702585_01760"/>
<organism evidence="2 3">
    <name type="scientific">Exiguobacterium aurantiacum</name>
    <dbReference type="NCBI Taxonomy" id="33987"/>
    <lineage>
        <taxon>Bacteria</taxon>
        <taxon>Bacillati</taxon>
        <taxon>Bacillota</taxon>
        <taxon>Bacilli</taxon>
        <taxon>Bacillales</taxon>
        <taxon>Bacillales Family XII. Incertae Sedis</taxon>
        <taxon>Exiguobacterium</taxon>
    </lineage>
</organism>
<sequence length="82" mass="8833">MRVIALLILIVPGLLGVYGIKLLRDSFFLKTSGPFSWIESVAAASMLQGTFGLLIAMGGIGFVAGYIFNRDKKTGKVPRIES</sequence>
<proteinExistence type="predicted"/>
<dbReference type="Pfam" id="PF11118">
    <property type="entry name" value="DUF2627"/>
    <property type="match status" value="1"/>
</dbReference>
<keyword evidence="1" id="KW-0472">Membrane</keyword>
<dbReference type="AlphaFoldDB" id="A0A377FTW3"/>
<name>A0A377FTW3_9BACL</name>
<evidence type="ECO:0000313" key="2">
    <source>
        <dbReference type="EMBL" id="STO07895.1"/>
    </source>
</evidence>
<dbReference type="RefSeq" id="WP_024371527.1">
    <property type="nucleotide sequence ID" value="NZ_UGGP01000001.1"/>
</dbReference>
<evidence type="ECO:0000256" key="1">
    <source>
        <dbReference type="SAM" id="Phobius"/>
    </source>
</evidence>
<feature type="transmembrane region" description="Helical" evidence="1">
    <location>
        <begin position="43"/>
        <end position="68"/>
    </location>
</feature>
<dbReference type="OrthoDB" id="2989757at2"/>
<evidence type="ECO:0000313" key="3">
    <source>
        <dbReference type="Proteomes" id="UP000254060"/>
    </source>
</evidence>
<gene>
    <name evidence="2" type="ORF">NCTC13163_01256</name>
</gene>
<accession>A0A377FTW3</accession>
<protein>
    <submittedName>
        <fullName evidence="2">Protein of uncharacterized function (DUF2627)</fullName>
    </submittedName>
</protein>
<keyword evidence="1" id="KW-0812">Transmembrane</keyword>
<dbReference type="EMBL" id="UGGP01000001">
    <property type="protein sequence ID" value="STO07895.1"/>
    <property type="molecule type" value="Genomic_DNA"/>
</dbReference>
<keyword evidence="1" id="KW-1133">Transmembrane helix</keyword>